<gene>
    <name evidence="1" type="ORF">SAMN04489752_2409</name>
</gene>
<evidence type="ECO:0000313" key="2">
    <source>
        <dbReference type="Proteomes" id="UP000199597"/>
    </source>
</evidence>
<reference evidence="2" key="1">
    <citation type="submission" date="2016-10" db="EMBL/GenBank/DDBJ databases">
        <authorList>
            <person name="Varghese N."/>
            <person name="Submissions S."/>
        </authorList>
    </citation>
    <scope>NUCLEOTIDE SEQUENCE [LARGE SCALE GENOMIC DNA]</scope>
    <source>
        <strain evidence="2">DSM 23676</strain>
    </source>
</reference>
<proteinExistence type="predicted"/>
<dbReference type="STRING" id="1136497.SAMN04489752_2409"/>
<sequence length="128" mass="14136">MANIRRYETKNGLQWRVELRLPESGVKRSQTFDSEADAIIWMRIIEATDGDDNQATAKWVAARSKTPTVAVIVSEFVEYHSGGNRDTLALTSGTKPTVVKRSDFNGSKAEVSATFKSVPTGSVKIYKP</sequence>
<dbReference type="EMBL" id="LT629766">
    <property type="protein sequence ID" value="SDS74563.1"/>
    <property type="molecule type" value="Genomic_DNA"/>
</dbReference>
<dbReference type="RefSeq" id="WP_231939383.1">
    <property type="nucleotide sequence ID" value="NZ_LT629766.1"/>
</dbReference>
<dbReference type="AlphaFoldDB" id="A0A1H1UQ09"/>
<protein>
    <submittedName>
        <fullName evidence="1">Uncharacterized protein</fullName>
    </submittedName>
</protein>
<accession>A0A1H1UQ09</accession>
<organism evidence="1 2">
    <name type="scientific">Brevibacterium siliguriense</name>
    <dbReference type="NCBI Taxonomy" id="1136497"/>
    <lineage>
        <taxon>Bacteria</taxon>
        <taxon>Bacillati</taxon>
        <taxon>Actinomycetota</taxon>
        <taxon>Actinomycetes</taxon>
        <taxon>Micrococcales</taxon>
        <taxon>Brevibacteriaceae</taxon>
        <taxon>Brevibacterium</taxon>
    </lineage>
</organism>
<evidence type="ECO:0000313" key="1">
    <source>
        <dbReference type="EMBL" id="SDS74563.1"/>
    </source>
</evidence>
<name>A0A1H1UQ09_9MICO</name>
<dbReference type="Proteomes" id="UP000199597">
    <property type="component" value="Chromosome I"/>
</dbReference>
<keyword evidence="2" id="KW-1185">Reference proteome</keyword>